<dbReference type="Proteomes" id="UP000077266">
    <property type="component" value="Unassembled WGS sequence"/>
</dbReference>
<proteinExistence type="predicted"/>
<name>A0A165LV40_EXIGL</name>
<dbReference type="AlphaFoldDB" id="A0A165LV40"/>
<dbReference type="EMBL" id="KV425920">
    <property type="protein sequence ID" value="KZV98368.1"/>
    <property type="molecule type" value="Genomic_DNA"/>
</dbReference>
<accession>A0A165LV40</accession>
<protein>
    <submittedName>
        <fullName evidence="1">Uncharacterized protein</fullName>
    </submittedName>
</protein>
<organism evidence="1 2">
    <name type="scientific">Exidia glandulosa HHB12029</name>
    <dbReference type="NCBI Taxonomy" id="1314781"/>
    <lineage>
        <taxon>Eukaryota</taxon>
        <taxon>Fungi</taxon>
        <taxon>Dikarya</taxon>
        <taxon>Basidiomycota</taxon>
        <taxon>Agaricomycotina</taxon>
        <taxon>Agaricomycetes</taxon>
        <taxon>Auriculariales</taxon>
        <taxon>Exidiaceae</taxon>
        <taxon>Exidia</taxon>
    </lineage>
</organism>
<keyword evidence="2" id="KW-1185">Reference proteome</keyword>
<gene>
    <name evidence="1" type="ORF">EXIGLDRAFT_728368</name>
</gene>
<reference evidence="1 2" key="1">
    <citation type="journal article" date="2016" name="Mol. Biol. Evol.">
        <title>Comparative Genomics of Early-Diverging Mushroom-Forming Fungi Provides Insights into the Origins of Lignocellulose Decay Capabilities.</title>
        <authorList>
            <person name="Nagy L.G."/>
            <person name="Riley R."/>
            <person name="Tritt A."/>
            <person name="Adam C."/>
            <person name="Daum C."/>
            <person name="Floudas D."/>
            <person name="Sun H."/>
            <person name="Yadav J.S."/>
            <person name="Pangilinan J."/>
            <person name="Larsson K.H."/>
            <person name="Matsuura K."/>
            <person name="Barry K."/>
            <person name="Labutti K."/>
            <person name="Kuo R."/>
            <person name="Ohm R.A."/>
            <person name="Bhattacharya S.S."/>
            <person name="Shirouzu T."/>
            <person name="Yoshinaga Y."/>
            <person name="Martin F.M."/>
            <person name="Grigoriev I.V."/>
            <person name="Hibbett D.S."/>
        </authorList>
    </citation>
    <scope>NUCLEOTIDE SEQUENCE [LARGE SCALE GENOMIC DNA]</scope>
    <source>
        <strain evidence="1 2">HHB12029</strain>
    </source>
</reference>
<dbReference type="InParanoid" id="A0A165LV40"/>
<evidence type="ECO:0000313" key="1">
    <source>
        <dbReference type="EMBL" id="KZV98368.1"/>
    </source>
</evidence>
<evidence type="ECO:0000313" key="2">
    <source>
        <dbReference type="Proteomes" id="UP000077266"/>
    </source>
</evidence>
<sequence>MGASSSVGYGPNVPQWVSYVASRTVSPLDTVRTCQRRGCPATRHPLVASRSHVHASFCHTGAHARRLWLVSNPRGRCTLTVLLIRGLIQSGLDSERGSERGLTPGFSRVPIALSPCLAEGGVDT</sequence>